<sequence length="912" mass="98637">MSIDRLGRPATTKGPKSLKKNKTDGWSLSAKAGGNTAQIETHKHNRAALNGAAMIIAGACLLAPDYSFATDNSGDLAAEVERLRKELGETKKENEQLKKAVSNSNVGTAVNAAPAQPVPAATTAVATAEPPKKEEKSFDDEPKNLSEVVVTSRRKEEKLQEVPIPIAVISGEQMKRDNIVSVADFARRVPNLGVTATNVRQTSIALRGLGKNSGNESMEASVGVMVDNVWSSWVGSTWTNYADIDHVEVLRGPQGTLQGKNSNLGLINVVTQTPSFKSGYYVDGFGGNRDSLQGKAGATGAILPGLLAYRASFYVDRRDGSIANLDAPKTDGQLQETNAMGGRLQFLLTPSDVLSARVIVDRATSSQTMSVGPLIDDRATFTDGRVRPITFSSRLGRDWFNSLKNSGQPLTVIGDPRKVAENDRQVSRGDQQGVSAEINWDVLKHKITSVSAYRDALFEPHHDGDSTTADIQHISGWQIKNKQWSQELRIASQEPGPIDYQGGLFWMHSQATAENQRLYGTDAGAFYASDAQFAALNATAAGREQLRQSLDGVMKTGTRNPEVDSYAAYGQVNWHITKAATLTLGLRDTYEERYNQGTDGYVGGAAVTGTALAIRNSALGNNGVKWTQGKQGFSQNSQNWLVNPSYKITKDLMTYFSVSGGQKSGAAQFNDTTGAIENVDPEDVMDYELGVKSNWFNRQLAVNVNLYNTVVNGFQSQLSVIDPGTASGYRTTLGNIKEIQLQGVELETNWNVTQGLNLFLNGSFNHAVYNDFKDAPCAAELGLTTNCDQSGKTIPNAPQFTANYGFDYKVPLGFGKFNDHGLQWHAFLVDSYKSSANYNASLSASGKQDAYHVTDGGIGIGTKNGQYNLDLVGRNIFDTIYLTNAGQISTQSAASGTYGDARYYGVHFRAKF</sequence>
<dbReference type="InterPro" id="IPR012910">
    <property type="entry name" value="Plug_dom"/>
</dbReference>
<comment type="caution">
    <text evidence="17">The sequence shown here is derived from an EMBL/GenBank/DDBJ whole genome shotgun (WGS) entry which is preliminary data.</text>
</comment>
<evidence type="ECO:0000256" key="8">
    <source>
        <dbReference type="ARBA" id="ARBA00023077"/>
    </source>
</evidence>
<feature type="domain" description="TonB-dependent receptor-like beta-barrel" evidence="15">
    <location>
        <begin position="387"/>
        <end position="875"/>
    </location>
</feature>
<keyword evidence="17" id="KW-0675">Receptor</keyword>
<dbReference type="SUPFAM" id="SSF56935">
    <property type="entry name" value="Porins"/>
    <property type="match status" value="1"/>
</dbReference>
<comment type="subcellular location">
    <subcellularLocation>
        <location evidence="1 11">Cell outer membrane</location>
        <topology evidence="1 11">Multi-pass membrane protein</topology>
    </subcellularLocation>
</comment>
<dbReference type="InterPro" id="IPR036942">
    <property type="entry name" value="Beta-barrel_TonB_sf"/>
</dbReference>
<evidence type="ECO:0000256" key="12">
    <source>
        <dbReference type="RuleBase" id="RU003357"/>
    </source>
</evidence>
<organism evidence="17 18">
    <name type="scientific">Methylobacter tundripaludum</name>
    <dbReference type="NCBI Taxonomy" id="173365"/>
    <lineage>
        <taxon>Bacteria</taxon>
        <taxon>Pseudomonadati</taxon>
        <taxon>Pseudomonadota</taxon>
        <taxon>Gammaproteobacteria</taxon>
        <taxon>Methylococcales</taxon>
        <taxon>Methylococcaceae</taxon>
        <taxon>Methylobacter</taxon>
    </lineage>
</organism>
<keyword evidence="4" id="KW-0410">Iron transport</keyword>
<dbReference type="PANTHER" id="PTHR32552">
    <property type="entry name" value="FERRICHROME IRON RECEPTOR-RELATED"/>
    <property type="match status" value="1"/>
</dbReference>
<evidence type="ECO:0000256" key="4">
    <source>
        <dbReference type="ARBA" id="ARBA00022496"/>
    </source>
</evidence>
<evidence type="ECO:0000256" key="9">
    <source>
        <dbReference type="ARBA" id="ARBA00023136"/>
    </source>
</evidence>
<dbReference type="EMBL" id="PTIZ01000001">
    <property type="protein sequence ID" value="PPK78054.1"/>
    <property type="molecule type" value="Genomic_DNA"/>
</dbReference>
<dbReference type="GO" id="GO:0009279">
    <property type="term" value="C:cell outer membrane"/>
    <property type="evidence" value="ECO:0007669"/>
    <property type="project" value="UniProtKB-SubCell"/>
</dbReference>
<keyword evidence="13" id="KW-0175">Coiled coil</keyword>
<keyword evidence="5 11" id="KW-0812">Transmembrane</keyword>
<keyword evidence="3 11" id="KW-1134">Transmembrane beta strand</keyword>
<comment type="similarity">
    <text evidence="11 12">Belongs to the TonB-dependent receptor family.</text>
</comment>
<dbReference type="GO" id="GO:0006826">
    <property type="term" value="P:iron ion transport"/>
    <property type="evidence" value="ECO:0007669"/>
    <property type="project" value="UniProtKB-KW"/>
</dbReference>
<dbReference type="Gene3D" id="2.40.170.20">
    <property type="entry name" value="TonB-dependent receptor, beta-barrel domain"/>
    <property type="match status" value="1"/>
</dbReference>
<feature type="coiled-coil region" evidence="13">
    <location>
        <begin position="73"/>
        <end position="100"/>
    </location>
</feature>
<evidence type="ECO:0000256" key="6">
    <source>
        <dbReference type="ARBA" id="ARBA00023004"/>
    </source>
</evidence>
<evidence type="ECO:0000256" key="3">
    <source>
        <dbReference type="ARBA" id="ARBA00022452"/>
    </source>
</evidence>
<evidence type="ECO:0000256" key="5">
    <source>
        <dbReference type="ARBA" id="ARBA00022692"/>
    </source>
</evidence>
<accession>A0A2S6HKN1</accession>
<feature type="domain" description="TonB-dependent receptor plug" evidence="16">
    <location>
        <begin position="159"/>
        <end position="262"/>
    </location>
</feature>
<dbReference type="InterPro" id="IPR000531">
    <property type="entry name" value="Beta-barrel_TonB"/>
</dbReference>
<evidence type="ECO:0000313" key="17">
    <source>
        <dbReference type="EMBL" id="PPK78054.1"/>
    </source>
</evidence>
<evidence type="ECO:0000313" key="18">
    <source>
        <dbReference type="Proteomes" id="UP000240010"/>
    </source>
</evidence>
<feature type="region of interest" description="Disordered" evidence="14">
    <location>
        <begin position="1"/>
        <end position="26"/>
    </location>
</feature>
<evidence type="ECO:0000256" key="13">
    <source>
        <dbReference type="SAM" id="Coils"/>
    </source>
</evidence>
<evidence type="ECO:0000256" key="7">
    <source>
        <dbReference type="ARBA" id="ARBA00023065"/>
    </source>
</evidence>
<evidence type="ECO:0000256" key="14">
    <source>
        <dbReference type="SAM" id="MobiDB-lite"/>
    </source>
</evidence>
<dbReference type="Pfam" id="PF00593">
    <property type="entry name" value="TonB_dep_Rec_b-barrel"/>
    <property type="match status" value="1"/>
</dbReference>
<name>A0A2S6HKN1_9GAMM</name>
<evidence type="ECO:0000256" key="2">
    <source>
        <dbReference type="ARBA" id="ARBA00022448"/>
    </source>
</evidence>
<evidence type="ECO:0000259" key="16">
    <source>
        <dbReference type="Pfam" id="PF07715"/>
    </source>
</evidence>
<dbReference type="RefSeq" id="WP_104427433.1">
    <property type="nucleotide sequence ID" value="NZ_PTIZ01000001.1"/>
</dbReference>
<protein>
    <submittedName>
        <fullName evidence="17">Iron complex outermembrane receptor protein</fullName>
    </submittedName>
</protein>
<evidence type="ECO:0000259" key="15">
    <source>
        <dbReference type="Pfam" id="PF00593"/>
    </source>
</evidence>
<evidence type="ECO:0000256" key="1">
    <source>
        <dbReference type="ARBA" id="ARBA00004571"/>
    </source>
</evidence>
<keyword evidence="8 12" id="KW-0798">TonB box</keyword>
<keyword evidence="6" id="KW-0408">Iron</keyword>
<dbReference type="InterPro" id="IPR039426">
    <property type="entry name" value="TonB-dep_rcpt-like"/>
</dbReference>
<dbReference type="PROSITE" id="PS52016">
    <property type="entry name" value="TONB_DEPENDENT_REC_3"/>
    <property type="match status" value="1"/>
</dbReference>
<gene>
    <name evidence="17" type="ORF">B0F87_101436</name>
</gene>
<evidence type="ECO:0000256" key="10">
    <source>
        <dbReference type="ARBA" id="ARBA00023237"/>
    </source>
</evidence>
<dbReference type="PANTHER" id="PTHR32552:SF81">
    <property type="entry name" value="TONB-DEPENDENT OUTER MEMBRANE RECEPTOR"/>
    <property type="match status" value="1"/>
</dbReference>
<evidence type="ECO:0000256" key="11">
    <source>
        <dbReference type="PROSITE-ProRule" id="PRU01360"/>
    </source>
</evidence>
<keyword evidence="9 11" id="KW-0472">Membrane</keyword>
<keyword evidence="2 11" id="KW-0813">Transport</keyword>
<dbReference type="AlphaFoldDB" id="A0A2S6HKN1"/>
<reference evidence="17 18" key="1">
    <citation type="submission" date="2018-02" db="EMBL/GenBank/DDBJ databases">
        <title>Subsurface microbial communities from deep shales in Ohio and West Virginia, USA.</title>
        <authorList>
            <person name="Wrighton K."/>
        </authorList>
    </citation>
    <scope>NUCLEOTIDE SEQUENCE [LARGE SCALE GENOMIC DNA]</scope>
    <source>
        <strain evidence="17 18">OWC-DMM</strain>
    </source>
</reference>
<dbReference type="Pfam" id="PF07715">
    <property type="entry name" value="Plug"/>
    <property type="match status" value="1"/>
</dbReference>
<proteinExistence type="inferred from homology"/>
<keyword evidence="7" id="KW-0406">Ion transport</keyword>
<dbReference type="Proteomes" id="UP000240010">
    <property type="component" value="Unassembled WGS sequence"/>
</dbReference>
<keyword evidence="10 11" id="KW-0998">Cell outer membrane</keyword>